<dbReference type="AlphaFoldDB" id="A0AAD4Z9Q6"/>
<accession>A0AAD4Z9Q6</accession>
<sequence length="191" mass="21263">MSAKQIGIYSDSQLIVNQVTADFAAKEASMLAYLSTTNQLLQKFQANEVRQIPRTENSNADTLARLASGINYKIGRRVPVEILSRPSMATSEVRSVCYSTNQHSSYIEVGNLRSDDHWIVMGVKDPLFFHFGECDGFPQNLRQFVMPANLYAEDLWELRGSNILLPRSVGYTRQSGASADGADHINLSICI</sequence>
<dbReference type="PANTHER" id="PTHR48475">
    <property type="entry name" value="RIBONUCLEASE H"/>
    <property type="match status" value="1"/>
</dbReference>
<dbReference type="InterPro" id="IPR012337">
    <property type="entry name" value="RNaseH-like_sf"/>
</dbReference>
<dbReference type="GO" id="GO:0004523">
    <property type="term" value="F:RNA-DNA hybrid ribonuclease activity"/>
    <property type="evidence" value="ECO:0007669"/>
    <property type="project" value="InterPro"/>
</dbReference>
<dbReference type="InterPro" id="IPR002156">
    <property type="entry name" value="RNaseH_domain"/>
</dbReference>
<keyword evidence="3" id="KW-1185">Reference proteome</keyword>
<evidence type="ECO:0000313" key="2">
    <source>
        <dbReference type="EMBL" id="KAI5337821.1"/>
    </source>
</evidence>
<feature type="domain" description="RNase H type-1" evidence="1">
    <location>
        <begin position="4"/>
        <end position="66"/>
    </location>
</feature>
<dbReference type="GO" id="GO:0003676">
    <property type="term" value="F:nucleic acid binding"/>
    <property type="evidence" value="ECO:0007669"/>
    <property type="project" value="InterPro"/>
</dbReference>
<dbReference type="Proteomes" id="UP001054821">
    <property type="component" value="Chromosome 3"/>
</dbReference>
<reference evidence="2 3" key="1">
    <citation type="journal article" date="2022" name="G3 (Bethesda)">
        <title>Whole-genome sequence and methylome profiling of the almond [Prunus dulcis (Mill.) D.A. Webb] cultivar 'Nonpareil'.</title>
        <authorList>
            <person name="D'Amico-Willman K.M."/>
            <person name="Ouma W.Z."/>
            <person name="Meulia T."/>
            <person name="Sideli G.M."/>
            <person name="Gradziel T.M."/>
            <person name="Fresnedo-Ramirez J."/>
        </authorList>
    </citation>
    <scope>NUCLEOTIDE SEQUENCE [LARGE SCALE GENOMIC DNA]</scope>
    <source>
        <strain evidence="2">Clone GOH B32 T37-40</strain>
    </source>
</reference>
<dbReference type="SUPFAM" id="SSF53098">
    <property type="entry name" value="Ribonuclease H-like"/>
    <property type="match status" value="1"/>
</dbReference>
<comment type="caution">
    <text evidence="2">The sequence shown here is derived from an EMBL/GenBank/DDBJ whole genome shotgun (WGS) entry which is preliminary data.</text>
</comment>
<gene>
    <name evidence="2" type="ORF">L3X38_017092</name>
</gene>
<dbReference type="Pfam" id="PF13456">
    <property type="entry name" value="RVT_3"/>
    <property type="match status" value="1"/>
</dbReference>
<dbReference type="PANTHER" id="PTHR48475:SF2">
    <property type="entry name" value="RIBONUCLEASE H"/>
    <property type="match status" value="1"/>
</dbReference>
<name>A0AAD4Z9Q6_PRUDU</name>
<evidence type="ECO:0000259" key="1">
    <source>
        <dbReference type="Pfam" id="PF13456"/>
    </source>
</evidence>
<protein>
    <recommendedName>
        <fullName evidence="1">RNase H type-1 domain-containing protein</fullName>
    </recommendedName>
</protein>
<organism evidence="2 3">
    <name type="scientific">Prunus dulcis</name>
    <name type="common">Almond</name>
    <name type="synonym">Amygdalus dulcis</name>
    <dbReference type="NCBI Taxonomy" id="3755"/>
    <lineage>
        <taxon>Eukaryota</taxon>
        <taxon>Viridiplantae</taxon>
        <taxon>Streptophyta</taxon>
        <taxon>Embryophyta</taxon>
        <taxon>Tracheophyta</taxon>
        <taxon>Spermatophyta</taxon>
        <taxon>Magnoliopsida</taxon>
        <taxon>eudicotyledons</taxon>
        <taxon>Gunneridae</taxon>
        <taxon>Pentapetalae</taxon>
        <taxon>rosids</taxon>
        <taxon>fabids</taxon>
        <taxon>Rosales</taxon>
        <taxon>Rosaceae</taxon>
        <taxon>Amygdaloideae</taxon>
        <taxon>Amygdaleae</taxon>
        <taxon>Prunus</taxon>
    </lineage>
</organism>
<dbReference type="InterPro" id="IPR036397">
    <property type="entry name" value="RNaseH_sf"/>
</dbReference>
<dbReference type="EMBL" id="JAJFAZ020000003">
    <property type="protein sequence ID" value="KAI5337821.1"/>
    <property type="molecule type" value="Genomic_DNA"/>
</dbReference>
<dbReference type="Gene3D" id="3.30.420.10">
    <property type="entry name" value="Ribonuclease H-like superfamily/Ribonuclease H"/>
    <property type="match status" value="1"/>
</dbReference>
<evidence type="ECO:0000313" key="3">
    <source>
        <dbReference type="Proteomes" id="UP001054821"/>
    </source>
</evidence>
<proteinExistence type="predicted"/>